<protein>
    <submittedName>
        <fullName evidence="2">Ribbon-helix-helix domain-containing protein</fullName>
    </submittedName>
</protein>
<feature type="domain" description="Ribbon-helix-helix" evidence="1">
    <location>
        <begin position="6"/>
        <end position="69"/>
    </location>
</feature>
<organism evidence="2 3">
    <name type="scientific">Celeribacter halophilus</name>
    <dbReference type="NCBI Taxonomy" id="576117"/>
    <lineage>
        <taxon>Bacteria</taxon>
        <taxon>Pseudomonadati</taxon>
        <taxon>Pseudomonadota</taxon>
        <taxon>Alphaproteobacteria</taxon>
        <taxon>Rhodobacterales</taxon>
        <taxon>Roseobacteraceae</taxon>
        <taxon>Celeribacter</taxon>
    </lineage>
</organism>
<dbReference type="InterPro" id="IPR038268">
    <property type="entry name" value="RHH_sf"/>
</dbReference>
<dbReference type="AlphaFoldDB" id="A0AAW7XRF1"/>
<accession>A0AAW7XRF1</accession>
<dbReference type="EMBL" id="JAUOPJ010000001">
    <property type="protein sequence ID" value="MDO6455854.1"/>
    <property type="molecule type" value="Genomic_DNA"/>
</dbReference>
<sequence length="78" mass="8789">MPVGRPVKRSLTLHGHRTSVSLEEPFWRAFREIAKERNIPINVLAAEIDEMRGVESGLASAIRVYVLAYTQNKVQLGD</sequence>
<dbReference type="Gene3D" id="1.10.3990.20">
    <property type="entry name" value="protein bp1543"/>
    <property type="match status" value="1"/>
</dbReference>
<proteinExistence type="predicted"/>
<gene>
    <name evidence="2" type="ORF">Q4494_02085</name>
</gene>
<dbReference type="Proteomes" id="UP001169823">
    <property type="component" value="Unassembled WGS sequence"/>
</dbReference>
<evidence type="ECO:0000313" key="2">
    <source>
        <dbReference type="EMBL" id="MDO6455854.1"/>
    </source>
</evidence>
<reference evidence="2" key="1">
    <citation type="submission" date="2023-07" db="EMBL/GenBank/DDBJ databases">
        <title>Genome content predicts the carbon catabolic preferences of heterotrophic bacteria.</title>
        <authorList>
            <person name="Gralka M."/>
        </authorList>
    </citation>
    <scope>NUCLEOTIDE SEQUENCE</scope>
    <source>
        <strain evidence="2">I2M02</strain>
    </source>
</reference>
<comment type="caution">
    <text evidence="2">The sequence shown here is derived from an EMBL/GenBank/DDBJ whole genome shotgun (WGS) entry which is preliminary data.</text>
</comment>
<evidence type="ECO:0000313" key="3">
    <source>
        <dbReference type="Proteomes" id="UP001169823"/>
    </source>
</evidence>
<dbReference type="Pfam" id="PF13467">
    <property type="entry name" value="RHH_4"/>
    <property type="match status" value="1"/>
</dbReference>
<evidence type="ECO:0000259" key="1">
    <source>
        <dbReference type="Pfam" id="PF13467"/>
    </source>
</evidence>
<name>A0AAW7XRF1_9RHOB</name>
<dbReference type="RefSeq" id="WP_303479597.1">
    <property type="nucleotide sequence ID" value="NZ_JAUOPJ010000001.1"/>
</dbReference>
<dbReference type="InterPro" id="IPR027373">
    <property type="entry name" value="RHH_dom"/>
</dbReference>